<dbReference type="InterPro" id="IPR005467">
    <property type="entry name" value="His_kinase_dom"/>
</dbReference>
<dbReference type="RefSeq" id="WP_168932445.1">
    <property type="nucleotide sequence ID" value="NZ_JABAFD010000008.1"/>
</dbReference>
<evidence type="ECO:0000256" key="7">
    <source>
        <dbReference type="ARBA" id="ARBA00023012"/>
    </source>
</evidence>
<keyword evidence="5" id="KW-0808">Transferase</keyword>
<dbReference type="GO" id="GO:0004721">
    <property type="term" value="F:phosphoprotein phosphatase activity"/>
    <property type="evidence" value="ECO:0007669"/>
    <property type="project" value="TreeGrafter"/>
</dbReference>
<keyword evidence="7" id="KW-0902">Two-component regulatory system</keyword>
<accession>A0AA44DME9</accession>
<dbReference type="CDD" id="cd00082">
    <property type="entry name" value="HisKA"/>
    <property type="match status" value="1"/>
</dbReference>
<dbReference type="AlphaFoldDB" id="A0AA44DME9"/>
<keyword evidence="8" id="KW-0472">Membrane</keyword>
<dbReference type="Gene3D" id="3.30.565.10">
    <property type="entry name" value="Histidine kinase-like ATPase, C-terminal domain"/>
    <property type="match status" value="1"/>
</dbReference>
<dbReference type="InterPro" id="IPR003594">
    <property type="entry name" value="HATPase_dom"/>
</dbReference>
<dbReference type="InterPro" id="IPR036097">
    <property type="entry name" value="HisK_dim/P_sf"/>
</dbReference>
<dbReference type="GO" id="GO:0016036">
    <property type="term" value="P:cellular response to phosphate starvation"/>
    <property type="evidence" value="ECO:0007669"/>
    <property type="project" value="TreeGrafter"/>
</dbReference>
<evidence type="ECO:0000313" key="10">
    <source>
        <dbReference type="EMBL" id="NME10354.1"/>
    </source>
</evidence>
<keyword evidence="8" id="KW-1133">Transmembrane helix</keyword>
<feature type="domain" description="Histidine kinase" evidence="9">
    <location>
        <begin position="93"/>
        <end position="302"/>
    </location>
</feature>
<protein>
    <recommendedName>
        <fullName evidence="3">histidine kinase</fullName>
        <ecNumber evidence="3">2.7.13.3</ecNumber>
    </recommendedName>
</protein>
<dbReference type="PROSITE" id="PS50109">
    <property type="entry name" value="HIS_KIN"/>
    <property type="match status" value="1"/>
</dbReference>
<evidence type="ECO:0000256" key="3">
    <source>
        <dbReference type="ARBA" id="ARBA00012438"/>
    </source>
</evidence>
<evidence type="ECO:0000256" key="2">
    <source>
        <dbReference type="ARBA" id="ARBA00004370"/>
    </source>
</evidence>
<dbReference type="SMART" id="SM00388">
    <property type="entry name" value="HisKA"/>
    <property type="match status" value="1"/>
</dbReference>
<dbReference type="Gene3D" id="1.10.287.130">
    <property type="match status" value="1"/>
</dbReference>
<dbReference type="SUPFAM" id="SSF55874">
    <property type="entry name" value="ATPase domain of HSP90 chaperone/DNA topoisomerase II/histidine kinase"/>
    <property type="match status" value="1"/>
</dbReference>
<dbReference type="GO" id="GO:0000155">
    <property type="term" value="F:phosphorelay sensor kinase activity"/>
    <property type="evidence" value="ECO:0007669"/>
    <property type="project" value="InterPro"/>
</dbReference>
<evidence type="ECO:0000259" key="9">
    <source>
        <dbReference type="PROSITE" id="PS50109"/>
    </source>
</evidence>
<gene>
    <name evidence="10" type="ORF">HF875_12535</name>
</gene>
<dbReference type="SUPFAM" id="SSF47384">
    <property type="entry name" value="Homodimeric domain of signal transducing histidine kinase"/>
    <property type="match status" value="1"/>
</dbReference>
<evidence type="ECO:0000256" key="6">
    <source>
        <dbReference type="ARBA" id="ARBA00022777"/>
    </source>
</evidence>
<dbReference type="PRINTS" id="PR01780">
    <property type="entry name" value="LANTIREGPROT"/>
</dbReference>
<keyword evidence="8" id="KW-0812">Transmembrane</keyword>
<comment type="caution">
    <text evidence="10">The sequence shown here is derived from an EMBL/GenBank/DDBJ whole genome shotgun (WGS) entry which is preliminary data.</text>
</comment>
<dbReference type="InterPro" id="IPR008358">
    <property type="entry name" value="Sig_transdc_His_kin/Pase_MprB"/>
</dbReference>
<name>A0AA44DME9_PARBF</name>
<feature type="transmembrane region" description="Helical" evidence="8">
    <location>
        <begin position="6"/>
        <end position="25"/>
    </location>
</feature>
<sequence length="302" mass="35303">MKNIWIITTFLLLSALIILTFYHMYYRMNIKHITKQLEEIIDIKDTNQLLTILARQKDITNLVNMLNNQLTENRISKIQIKRLNKNFRDSITNISHDLRTPLTTAGGYVQMLQSDVTEDEKQEYLAIVLERQTTVKKLLEQLFEYVRIESGEIVYEQVPIDAKSVFLDVLTMYYDDFFKMKQEPTIIFPDTPCIINGDEQGLKRIFSNIIFNSITHGNGDFHFEIQEINGYSFTFSNISEPMKKDDLNCVFDRSYTKDKSRNKKTTGLGLSIAKEIVNQLDGKINAYYHNDRFSIVVSFPKF</sequence>
<dbReference type="EC" id="2.7.13.3" evidence="3"/>
<evidence type="ECO:0000256" key="4">
    <source>
        <dbReference type="ARBA" id="ARBA00022553"/>
    </source>
</evidence>
<evidence type="ECO:0000256" key="1">
    <source>
        <dbReference type="ARBA" id="ARBA00000085"/>
    </source>
</evidence>
<proteinExistence type="predicted"/>
<organism evidence="10 11">
    <name type="scientific">Paraclostridium bifermentans</name>
    <name type="common">Clostridium bifermentans</name>
    <dbReference type="NCBI Taxonomy" id="1490"/>
    <lineage>
        <taxon>Bacteria</taxon>
        <taxon>Bacillati</taxon>
        <taxon>Bacillota</taxon>
        <taxon>Clostridia</taxon>
        <taxon>Peptostreptococcales</taxon>
        <taxon>Peptostreptococcaceae</taxon>
        <taxon>Paraclostridium</taxon>
    </lineage>
</organism>
<dbReference type="InterPro" id="IPR050351">
    <property type="entry name" value="BphY/WalK/GraS-like"/>
</dbReference>
<evidence type="ECO:0000313" key="11">
    <source>
        <dbReference type="Proteomes" id="UP000573963"/>
    </source>
</evidence>
<dbReference type="InterPro" id="IPR036890">
    <property type="entry name" value="HATPase_C_sf"/>
</dbReference>
<dbReference type="PANTHER" id="PTHR45453">
    <property type="entry name" value="PHOSPHATE REGULON SENSOR PROTEIN PHOR"/>
    <property type="match status" value="1"/>
</dbReference>
<comment type="subcellular location">
    <subcellularLocation>
        <location evidence="2">Membrane</location>
    </subcellularLocation>
</comment>
<keyword evidence="6 10" id="KW-0418">Kinase</keyword>
<dbReference type="Pfam" id="PF02518">
    <property type="entry name" value="HATPase_c"/>
    <property type="match status" value="1"/>
</dbReference>
<dbReference type="Proteomes" id="UP000573963">
    <property type="component" value="Unassembled WGS sequence"/>
</dbReference>
<dbReference type="InterPro" id="IPR003661">
    <property type="entry name" value="HisK_dim/P_dom"/>
</dbReference>
<dbReference type="GO" id="GO:0005886">
    <property type="term" value="C:plasma membrane"/>
    <property type="evidence" value="ECO:0007669"/>
    <property type="project" value="TreeGrafter"/>
</dbReference>
<reference evidence="10 11" key="1">
    <citation type="submission" date="2020-04" db="EMBL/GenBank/DDBJ databases">
        <authorList>
            <person name="Hitch T.C.A."/>
            <person name="Wylensek D."/>
            <person name="Clavel T."/>
        </authorList>
    </citation>
    <scope>NUCLEOTIDE SEQUENCE [LARGE SCALE GENOMIC DNA]</scope>
    <source>
        <strain evidence="10 11">Med78_4-601-WT-2</strain>
    </source>
</reference>
<dbReference type="PANTHER" id="PTHR45453:SF1">
    <property type="entry name" value="PHOSPHATE REGULON SENSOR PROTEIN PHOR"/>
    <property type="match status" value="1"/>
</dbReference>
<evidence type="ECO:0000256" key="5">
    <source>
        <dbReference type="ARBA" id="ARBA00022679"/>
    </source>
</evidence>
<dbReference type="EMBL" id="JABAFD010000008">
    <property type="protein sequence ID" value="NME10354.1"/>
    <property type="molecule type" value="Genomic_DNA"/>
</dbReference>
<comment type="catalytic activity">
    <reaction evidence="1">
        <text>ATP + protein L-histidine = ADP + protein N-phospho-L-histidine.</text>
        <dbReference type="EC" id="2.7.13.3"/>
    </reaction>
</comment>
<evidence type="ECO:0000256" key="8">
    <source>
        <dbReference type="SAM" id="Phobius"/>
    </source>
</evidence>
<dbReference type="Pfam" id="PF00512">
    <property type="entry name" value="HisKA"/>
    <property type="match status" value="1"/>
</dbReference>
<dbReference type="SMART" id="SM00387">
    <property type="entry name" value="HATPase_c"/>
    <property type="match status" value="1"/>
</dbReference>
<keyword evidence="4" id="KW-0597">Phosphoprotein</keyword>